<evidence type="ECO:0000313" key="1">
    <source>
        <dbReference type="EMBL" id="NDY96253.1"/>
    </source>
</evidence>
<sequence length="66" mass="7565">MDLMVIGDVDFEQLSLTLYPAQEALGREINPKLYRSEEWRALSRTDDGFVRNVLKSPRIDLIGQAL</sequence>
<accession>A0A845UWM5</accession>
<gene>
    <name evidence="1" type="ORF">G3I74_10970</name>
</gene>
<name>A0A845UWM5_9GAMM</name>
<proteinExistence type="predicted"/>
<evidence type="ECO:0000313" key="2">
    <source>
        <dbReference type="Proteomes" id="UP000484885"/>
    </source>
</evidence>
<keyword evidence="2" id="KW-1185">Reference proteome</keyword>
<protein>
    <submittedName>
        <fullName evidence="1">Uncharacterized protein</fullName>
    </submittedName>
</protein>
<dbReference type="EMBL" id="JAAGSC010000041">
    <property type="protein sequence ID" value="NDY96253.1"/>
    <property type="molecule type" value="Genomic_DNA"/>
</dbReference>
<comment type="caution">
    <text evidence="1">The sequence shown here is derived from an EMBL/GenBank/DDBJ whole genome shotgun (WGS) entry which is preliminary data.</text>
</comment>
<dbReference type="Proteomes" id="UP000484885">
    <property type="component" value="Unassembled WGS sequence"/>
</dbReference>
<dbReference type="AlphaFoldDB" id="A0A845UWM5"/>
<dbReference type="RefSeq" id="WP_164211620.1">
    <property type="nucleotide sequence ID" value="NZ_JAAGSC010000041.1"/>
</dbReference>
<reference evidence="1 2" key="1">
    <citation type="submission" date="2020-02" db="EMBL/GenBank/DDBJ databases">
        <authorList>
            <person name="Zhang X.-Y."/>
        </authorList>
    </citation>
    <scope>NUCLEOTIDE SEQUENCE [LARGE SCALE GENOMIC DNA]</scope>
    <source>
        <strain evidence="1 2">C33</strain>
    </source>
</reference>
<organism evidence="1 2">
    <name type="scientific">Wenzhouxiangella limi</name>
    <dbReference type="NCBI Taxonomy" id="2707351"/>
    <lineage>
        <taxon>Bacteria</taxon>
        <taxon>Pseudomonadati</taxon>
        <taxon>Pseudomonadota</taxon>
        <taxon>Gammaproteobacteria</taxon>
        <taxon>Chromatiales</taxon>
        <taxon>Wenzhouxiangellaceae</taxon>
        <taxon>Wenzhouxiangella</taxon>
    </lineage>
</organism>